<dbReference type="Proteomes" id="UP000887577">
    <property type="component" value="Unplaced"/>
</dbReference>
<evidence type="ECO:0000256" key="1">
    <source>
        <dbReference type="SAM" id="MobiDB-lite"/>
    </source>
</evidence>
<organism evidence="2 3">
    <name type="scientific">Panagrolaimus superbus</name>
    <dbReference type="NCBI Taxonomy" id="310955"/>
    <lineage>
        <taxon>Eukaryota</taxon>
        <taxon>Metazoa</taxon>
        <taxon>Ecdysozoa</taxon>
        <taxon>Nematoda</taxon>
        <taxon>Chromadorea</taxon>
        <taxon>Rhabditida</taxon>
        <taxon>Tylenchina</taxon>
        <taxon>Panagrolaimomorpha</taxon>
        <taxon>Panagrolaimoidea</taxon>
        <taxon>Panagrolaimidae</taxon>
        <taxon>Panagrolaimus</taxon>
    </lineage>
</organism>
<evidence type="ECO:0000313" key="2">
    <source>
        <dbReference type="Proteomes" id="UP000887577"/>
    </source>
</evidence>
<sequence length="66" mass="7369">MVAEFNAIEAEFNATEAENLDPELTEAKHTEPESNDPELLNPDTPSFEPVDLNAGLHEKAKLFKKM</sequence>
<name>A0A914YHM3_9BILA</name>
<dbReference type="AlphaFoldDB" id="A0A914YHM3"/>
<accession>A0A914YHM3</accession>
<keyword evidence="2" id="KW-1185">Reference proteome</keyword>
<feature type="region of interest" description="Disordered" evidence="1">
    <location>
        <begin position="15"/>
        <end position="54"/>
    </location>
</feature>
<proteinExistence type="predicted"/>
<protein>
    <submittedName>
        <fullName evidence="3">Uncharacterized protein</fullName>
    </submittedName>
</protein>
<evidence type="ECO:0000313" key="3">
    <source>
        <dbReference type="WBParaSite" id="PSU_v2.g18295.t1"/>
    </source>
</evidence>
<dbReference type="WBParaSite" id="PSU_v2.g18295.t1">
    <property type="protein sequence ID" value="PSU_v2.g18295.t1"/>
    <property type="gene ID" value="PSU_v2.g18295"/>
</dbReference>
<reference evidence="3" key="1">
    <citation type="submission" date="2022-11" db="UniProtKB">
        <authorList>
            <consortium name="WormBaseParasite"/>
        </authorList>
    </citation>
    <scope>IDENTIFICATION</scope>
</reference>